<name>A0AAN9UPZ3_9PEZI</name>
<dbReference type="EMBL" id="JAKJXP020000046">
    <property type="protein sequence ID" value="KAK7751723.1"/>
    <property type="molecule type" value="Genomic_DNA"/>
</dbReference>
<dbReference type="Proteomes" id="UP001320420">
    <property type="component" value="Unassembled WGS sequence"/>
</dbReference>
<reference evidence="2 3" key="1">
    <citation type="submission" date="2024-02" db="EMBL/GenBank/DDBJ databases">
        <title>De novo assembly and annotation of 12 fungi associated with fruit tree decline syndrome in Ontario, Canada.</title>
        <authorList>
            <person name="Sulman M."/>
            <person name="Ellouze W."/>
            <person name="Ilyukhin E."/>
        </authorList>
    </citation>
    <scope>NUCLEOTIDE SEQUENCE [LARGE SCALE GENOMIC DNA]</scope>
    <source>
        <strain evidence="2 3">M11/M66-122</strain>
    </source>
</reference>
<evidence type="ECO:0000313" key="3">
    <source>
        <dbReference type="Proteomes" id="UP001320420"/>
    </source>
</evidence>
<protein>
    <submittedName>
        <fullName evidence="2">Uncharacterized protein</fullName>
    </submittedName>
</protein>
<dbReference type="GO" id="GO:0016042">
    <property type="term" value="P:lipid catabolic process"/>
    <property type="evidence" value="ECO:0007669"/>
    <property type="project" value="InterPro"/>
</dbReference>
<evidence type="ECO:0000313" key="2">
    <source>
        <dbReference type="EMBL" id="KAK7751723.1"/>
    </source>
</evidence>
<sequence>MTSKAQDHQGYIKTCPQLVLPVAVQPHQFYEFATEAAAELQVQYAPHLRLAGTVLGGLLDDLPASFDLINESPLAGIMIAALLGVTTQYPEAAAYLRSRLRPETASEFLNVTDMNSLDAVAHFGMRDIYAFFIGGKADLQAPILRKVLNIEMKLGYHGVPAMPLFIYKAIGDQYCPIQFTDSLVDKFGGVGADITYERNKAGGHVAEIENGKQRALDWLWTIFKETYVPSDSGCIIRDVEVRVSSLST</sequence>
<dbReference type="AlphaFoldDB" id="A0AAN9UPZ3"/>
<organism evidence="2 3">
    <name type="scientific">Diatrype stigma</name>
    <dbReference type="NCBI Taxonomy" id="117547"/>
    <lineage>
        <taxon>Eukaryota</taxon>
        <taxon>Fungi</taxon>
        <taxon>Dikarya</taxon>
        <taxon>Ascomycota</taxon>
        <taxon>Pezizomycotina</taxon>
        <taxon>Sordariomycetes</taxon>
        <taxon>Xylariomycetidae</taxon>
        <taxon>Xylariales</taxon>
        <taxon>Diatrypaceae</taxon>
        <taxon>Diatrype</taxon>
    </lineage>
</organism>
<dbReference type="InterPro" id="IPR029058">
    <property type="entry name" value="AB_hydrolase_fold"/>
</dbReference>
<evidence type="ECO:0000256" key="1">
    <source>
        <dbReference type="ARBA" id="ARBA00022801"/>
    </source>
</evidence>
<proteinExistence type="predicted"/>
<keyword evidence="3" id="KW-1185">Reference proteome</keyword>
<dbReference type="GO" id="GO:0004806">
    <property type="term" value="F:triacylglycerol lipase activity"/>
    <property type="evidence" value="ECO:0007669"/>
    <property type="project" value="InterPro"/>
</dbReference>
<dbReference type="Gene3D" id="1.10.260.130">
    <property type="match status" value="1"/>
</dbReference>
<dbReference type="PANTHER" id="PTHR34853:SF5">
    <property type="entry name" value="LIP-DOMAIN-CONTAINING PROTEIN-RELATED"/>
    <property type="match status" value="1"/>
</dbReference>
<dbReference type="Pfam" id="PF03583">
    <property type="entry name" value="LIP"/>
    <property type="match status" value="1"/>
</dbReference>
<dbReference type="Gene3D" id="3.40.50.1820">
    <property type="entry name" value="alpha/beta hydrolase"/>
    <property type="match status" value="1"/>
</dbReference>
<dbReference type="InterPro" id="IPR005152">
    <property type="entry name" value="Lipase_secreted"/>
</dbReference>
<comment type="caution">
    <text evidence="2">The sequence shown here is derived from an EMBL/GenBank/DDBJ whole genome shotgun (WGS) entry which is preliminary data.</text>
</comment>
<accession>A0AAN9UPZ3</accession>
<dbReference type="PANTHER" id="PTHR34853">
    <property type="match status" value="1"/>
</dbReference>
<gene>
    <name evidence="2" type="ORF">SLS62_006384</name>
</gene>
<keyword evidence="1" id="KW-0378">Hydrolase</keyword>